<dbReference type="CDD" id="cd02947">
    <property type="entry name" value="TRX_family"/>
    <property type="match status" value="1"/>
</dbReference>
<dbReference type="AlphaFoldDB" id="A0AAD1XGB4"/>
<name>A0AAD1XGB4_EUPCR</name>
<dbReference type="InterPro" id="IPR036249">
    <property type="entry name" value="Thioredoxin-like_sf"/>
</dbReference>
<evidence type="ECO:0000259" key="5">
    <source>
        <dbReference type="PROSITE" id="PS51352"/>
    </source>
</evidence>
<feature type="coiled-coil region" evidence="4">
    <location>
        <begin position="283"/>
        <end position="310"/>
    </location>
</feature>
<dbReference type="PANTHER" id="PTHR45663">
    <property type="entry name" value="GEO12009P1"/>
    <property type="match status" value="1"/>
</dbReference>
<dbReference type="Pfam" id="PF00085">
    <property type="entry name" value="Thioredoxin"/>
    <property type="match status" value="1"/>
</dbReference>
<evidence type="ECO:0000256" key="4">
    <source>
        <dbReference type="SAM" id="Coils"/>
    </source>
</evidence>
<dbReference type="Proteomes" id="UP001295684">
    <property type="component" value="Unassembled WGS sequence"/>
</dbReference>
<keyword evidence="1" id="KW-0813">Transport</keyword>
<keyword evidence="4" id="KW-0175">Coiled coil</keyword>
<dbReference type="InterPro" id="IPR011990">
    <property type="entry name" value="TPR-like_helical_dom_sf"/>
</dbReference>
<keyword evidence="3" id="KW-1015">Disulfide bond</keyword>
<dbReference type="InterPro" id="IPR013766">
    <property type="entry name" value="Thioredoxin_domain"/>
</dbReference>
<dbReference type="SUPFAM" id="SSF52833">
    <property type="entry name" value="Thioredoxin-like"/>
    <property type="match status" value="1"/>
</dbReference>
<comment type="caution">
    <text evidence="6">The sequence shown here is derived from an EMBL/GenBank/DDBJ whole genome shotgun (WGS) entry which is preliminary data.</text>
</comment>
<dbReference type="SUPFAM" id="SSF48452">
    <property type="entry name" value="TPR-like"/>
    <property type="match status" value="1"/>
</dbReference>
<dbReference type="GO" id="GO:0015035">
    <property type="term" value="F:protein-disulfide reductase activity"/>
    <property type="evidence" value="ECO:0007669"/>
    <property type="project" value="TreeGrafter"/>
</dbReference>
<evidence type="ECO:0000256" key="3">
    <source>
        <dbReference type="ARBA" id="ARBA00023157"/>
    </source>
</evidence>
<dbReference type="EMBL" id="CAMPGE010012551">
    <property type="protein sequence ID" value="CAI2371322.1"/>
    <property type="molecule type" value="Genomic_DNA"/>
</dbReference>
<gene>
    <name evidence="6" type="ORF">ECRASSUSDP1_LOCUS12642</name>
</gene>
<dbReference type="PANTHER" id="PTHR45663:SF11">
    <property type="entry name" value="GEO12009P1"/>
    <property type="match status" value="1"/>
</dbReference>
<dbReference type="InterPro" id="IPR017937">
    <property type="entry name" value="Thioredoxin_CS"/>
</dbReference>
<sequence length="403" mass="45667">MLSKIFSARVIPFVAGSTVKAARMPRLRASSVFSNSFMHQRSGHSSSLFRVSSMSFSTKKPDFDEGEQAAMASAKDMLSSIEGNSLLLILESVVELKSYDEWADVVMKSKNPVILDCYADWCGPCQQLTPLLEEEAIKANGKFKLVKLNIDELPDIANGLSVRSIPAVFLVSEGNVMDTFVGVPNSERLKDFINTAKLLEQLKHDDKTIEQIIIAAEDHVRSGDYHSASEIFRQSLSTAKLTEDQTCKMYLYVAFCYAKLGDDMQAREWHAKWHGKFRTHTLNDEQQKILDQYEHTMEELKANEAEDEVLTSLMEKYDQISADPLEEGDNKNKMCQVMFDIANRYISKDKHADSIDYLIDILAIDRNWNESAAMKLLMEVFAKLGSNNEIVIQSRRKMAKILF</sequence>
<dbReference type="Gene3D" id="1.25.40.10">
    <property type="entry name" value="Tetratricopeptide repeat domain"/>
    <property type="match status" value="1"/>
</dbReference>
<evidence type="ECO:0000313" key="6">
    <source>
        <dbReference type="EMBL" id="CAI2371322.1"/>
    </source>
</evidence>
<dbReference type="Pfam" id="PF14561">
    <property type="entry name" value="TPR_20"/>
    <property type="match status" value="1"/>
</dbReference>
<keyword evidence="7" id="KW-1185">Reference proteome</keyword>
<evidence type="ECO:0000313" key="7">
    <source>
        <dbReference type="Proteomes" id="UP001295684"/>
    </source>
</evidence>
<keyword evidence="2" id="KW-0249">Electron transport</keyword>
<dbReference type="Gene3D" id="3.40.30.10">
    <property type="entry name" value="Glutaredoxin"/>
    <property type="match status" value="1"/>
</dbReference>
<dbReference type="GO" id="GO:0005737">
    <property type="term" value="C:cytoplasm"/>
    <property type="evidence" value="ECO:0007669"/>
    <property type="project" value="TreeGrafter"/>
</dbReference>
<evidence type="ECO:0000256" key="2">
    <source>
        <dbReference type="ARBA" id="ARBA00022982"/>
    </source>
</evidence>
<accession>A0AAD1XGB4</accession>
<dbReference type="PROSITE" id="PS51352">
    <property type="entry name" value="THIOREDOXIN_2"/>
    <property type="match status" value="1"/>
</dbReference>
<feature type="domain" description="Thioredoxin" evidence="5">
    <location>
        <begin position="63"/>
        <end position="198"/>
    </location>
</feature>
<organism evidence="6 7">
    <name type="scientific">Euplotes crassus</name>
    <dbReference type="NCBI Taxonomy" id="5936"/>
    <lineage>
        <taxon>Eukaryota</taxon>
        <taxon>Sar</taxon>
        <taxon>Alveolata</taxon>
        <taxon>Ciliophora</taxon>
        <taxon>Intramacronucleata</taxon>
        <taxon>Spirotrichea</taxon>
        <taxon>Hypotrichia</taxon>
        <taxon>Euplotida</taxon>
        <taxon>Euplotidae</taxon>
        <taxon>Moneuplotes</taxon>
    </lineage>
</organism>
<reference evidence="6" key="1">
    <citation type="submission" date="2023-07" db="EMBL/GenBank/DDBJ databases">
        <authorList>
            <consortium name="AG Swart"/>
            <person name="Singh M."/>
            <person name="Singh A."/>
            <person name="Seah K."/>
            <person name="Emmerich C."/>
        </authorList>
    </citation>
    <scope>NUCLEOTIDE SEQUENCE</scope>
    <source>
        <strain evidence="6">DP1</strain>
    </source>
</reference>
<proteinExistence type="predicted"/>
<dbReference type="PROSITE" id="PS00194">
    <property type="entry name" value="THIOREDOXIN_1"/>
    <property type="match status" value="1"/>
</dbReference>
<protein>
    <recommendedName>
        <fullName evidence="5">Thioredoxin domain-containing protein</fullName>
    </recommendedName>
</protein>
<evidence type="ECO:0000256" key="1">
    <source>
        <dbReference type="ARBA" id="ARBA00022448"/>
    </source>
</evidence>
<dbReference type="GO" id="GO:0006950">
    <property type="term" value="P:response to stress"/>
    <property type="evidence" value="ECO:0007669"/>
    <property type="project" value="UniProtKB-ARBA"/>
</dbReference>